<name>A0A5A7S1U9_9NOCA</name>
<protein>
    <submittedName>
        <fullName evidence="1">Uncharacterized protein</fullName>
    </submittedName>
</protein>
<evidence type="ECO:0000313" key="2">
    <source>
        <dbReference type="Proteomes" id="UP000322244"/>
    </source>
</evidence>
<gene>
    <name evidence="1" type="ORF">FOY51_26100</name>
</gene>
<dbReference type="OrthoDB" id="4733078at2"/>
<accession>A0A5A7S1U9</accession>
<sequence>MNSSGTEFDCTAILAEFLASIYNTDSTHWTLHRQLGAFLHASPGRVDVFDDDSAYNTIHLAILNAHRRAVHAVAHPGRT</sequence>
<reference evidence="1 2" key="1">
    <citation type="submission" date="2019-07" db="EMBL/GenBank/DDBJ databases">
        <title>Rhodococcus cavernicolus sp. nov., isolated from a cave.</title>
        <authorList>
            <person name="Lee S.D."/>
        </authorList>
    </citation>
    <scope>NUCLEOTIDE SEQUENCE [LARGE SCALE GENOMIC DNA]</scope>
    <source>
        <strain evidence="1 2">C1-24</strain>
    </source>
</reference>
<comment type="caution">
    <text evidence="1">The sequence shown here is derived from an EMBL/GenBank/DDBJ whole genome shotgun (WGS) entry which is preliminary data.</text>
</comment>
<dbReference type="EMBL" id="VLNY01000026">
    <property type="protein sequence ID" value="KAA0016565.1"/>
    <property type="molecule type" value="Genomic_DNA"/>
</dbReference>
<organism evidence="1 2">
    <name type="scientific">Antrihabitans cavernicola</name>
    <dbReference type="NCBI Taxonomy" id="2495913"/>
    <lineage>
        <taxon>Bacteria</taxon>
        <taxon>Bacillati</taxon>
        <taxon>Actinomycetota</taxon>
        <taxon>Actinomycetes</taxon>
        <taxon>Mycobacteriales</taxon>
        <taxon>Nocardiaceae</taxon>
        <taxon>Antrihabitans</taxon>
    </lineage>
</organism>
<dbReference type="RefSeq" id="WP_149433190.1">
    <property type="nucleotide sequence ID" value="NZ_VLNY01000026.1"/>
</dbReference>
<keyword evidence="2" id="KW-1185">Reference proteome</keyword>
<proteinExistence type="predicted"/>
<dbReference type="Proteomes" id="UP000322244">
    <property type="component" value="Unassembled WGS sequence"/>
</dbReference>
<evidence type="ECO:0000313" key="1">
    <source>
        <dbReference type="EMBL" id="KAA0016565.1"/>
    </source>
</evidence>
<dbReference type="AlphaFoldDB" id="A0A5A7S1U9"/>